<comment type="caution">
    <text evidence="7">The sequence shown here is derived from an EMBL/GenBank/DDBJ whole genome shotgun (WGS) entry which is preliminary data.</text>
</comment>
<keyword evidence="2 3" id="KW-0040">ANK repeat</keyword>
<dbReference type="InterPro" id="IPR001841">
    <property type="entry name" value="Znf_RING"/>
</dbReference>
<feature type="repeat" description="ANK" evidence="3">
    <location>
        <begin position="243"/>
        <end position="275"/>
    </location>
</feature>
<dbReference type="InterPro" id="IPR036770">
    <property type="entry name" value="Ankyrin_rpt-contain_sf"/>
</dbReference>
<keyword evidence="4" id="KW-0862">Zinc</keyword>
<dbReference type="SMART" id="SM00248">
    <property type="entry name" value="ANK"/>
    <property type="match status" value="6"/>
</dbReference>
<dbReference type="Proteomes" id="UP001165090">
    <property type="component" value="Unassembled WGS sequence"/>
</dbReference>
<dbReference type="PANTHER" id="PTHR24198:SF165">
    <property type="entry name" value="ANKYRIN REPEAT-CONTAINING PROTEIN-RELATED"/>
    <property type="match status" value="1"/>
</dbReference>
<feature type="repeat" description="ANK" evidence="3">
    <location>
        <begin position="120"/>
        <end position="152"/>
    </location>
</feature>
<evidence type="ECO:0000313" key="8">
    <source>
        <dbReference type="Proteomes" id="UP001165090"/>
    </source>
</evidence>
<accession>A0ABQ5SE14</accession>
<keyword evidence="4" id="KW-0863">Zinc-finger</keyword>
<proteinExistence type="predicted"/>
<dbReference type="SMART" id="SM00184">
    <property type="entry name" value="RING"/>
    <property type="match status" value="1"/>
</dbReference>
<dbReference type="Gene3D" id="3.30.40.10">
    <property type="entry name" value="Zinc/RING finger domain, C3HC4 (zinc finger)"/>
    <property type="match status" value="1"/>
</dbReference>
<feature type="region of interest" description="Disordered" evidence="5">
    <location>
        <begin position="434"/>
        <end position="467"/>
    </location>
</feature>
<sequence length="1020" mass="104703">MACFCLGRASFKESLRKGDVAAALVHLEHDPLTTARTLFHNGDTLWHIAAAGGHVPMLQALAARLSAVWPTPDQQVVSQLHAPFPRRSNPFQSISDGLWGRVPGVFHLPLAAFVNMPNLLGQTALMTACKRGHTGCIQFMLSIGADAWYRDRANCTVLHYAALHDQGACIEVLLQHPSSARPPAGARPSLVRLVDLPNFCGYTAAHFAAVNHKPRAMAALLAGGANIAARCWSEGSDWISGPAGSTPLHLAARRGDIELCKMMMSHYLEILRDNGTPDPRLHSDARGMQAYQRAAERGFYELAEMLMPSTPITYIFGSDVVRLYNVPKLKALASAALQASLLTQINEREAEATERRHLTTLMAASAARIAAAATVTACRGGSVTGAGGGSTVTPVAAGVGAADSKPISRASSLLNDAMRLVRRQSLRRLDSFRRRRQGSEKWQGHEFSQELRGMSQHSRTLDGGSEAAAGAQAGFSGYGGGRGGGTRTMSGTSAIDIHTTAAAVPWPSDYPAAFAGEYGRKDDFLSVAENGATATGAAPLLLARSERSALLGPPAAGATVEGNSQIPLAAGSAAASAVLALAAAAAAAVVTAGRTAASVGGISPVRGSSFDSDHLPFLPPMSPQLIQGLGLGPGGRDNAGSPLPVAMKPAAPAAAYTNGESHQGNRNVGVRAVYATAASNADGHSTSSLDCVAGGSPTGVSSRGIPGVAAYRFASLPIQSLLPPAATPFALPVLQATPLDRCSATPVGGSPRFSINGDSGDSYPGGCSPPLMPIIPSVPGAMLGLQTVRECHPTDEGDEQDGLVNMGMERASMQASKYAVLCASQAWLGPGVASALQASDSMPRLLMGPGTSAGATAADAAGMVVVRRLSGEYIAGRVTAGGVSELMGGSPRSGALQLPGALGCETLGSGSINHHRMGGYSIAATAGPPGSGRLRVSAGSAVAVAAPDDLIAGGGAAAGALGSDTSEDFCGVCFERPALLHIIPCKHALCGECSREVTRMVETQPPLCPFCRGIVHAFAC</sequence>
<feature type="compositionally biased region" description="Basic and acidic residues" evidence="5">
    <location>
        <begin position="434"/>
        <end position="449"/>
    </location>
</feature>
<evidence type="ECO:0000256" key="4">
    <source>
        <dbReference type="PROSITE-ProRule" id="PRU00175"/>
    </source>
</evidence>
<organism evidence="7 8">
    <name type="scientific">Volvox africanus</name>
    <dbReference type="NCBI Taxonomy" id="51714"/>
    <lineage>
        <taxon>Eukaryota</taxon>
        <taxon>Viridiplantae</taxon>
        <taxon>Chlorophyta</taxon>
        <taxon>core chlorophytes</taxon>
        <taxon>Chlorophyceae</taxon>
        <taxon>CS clade</taxon>
        <taxon>Chlamydomonadales</taxon>
        <taxon>Volvocaceae</taxon>
        <taxon>Volvox</taxon>
    </lineage>
</organism>
<evidence type="ECO:0000256" key="5">
    <source>
        <dbReference type="SAM" id="MobiDB-lite"/>
    </source>
</evidence>
<dbReference type="PANTHER" id="PTHR24198">
    <property type="entry name" value="ANKYRIN REPEAT AND PROTEIN KINASE DOMAIN-CONTAINING PROTEIN"/>
    <property type="match status" value="1"/>
</dbReference>
<evidence type="ECO:0000259" key="6">
    <source>
        <dbReference type="PROSITE" id="PS50089"/>
    </source>
</evidence>
<evidence type="ECO:0000313" key="7">
    <source>
        <dbReference type="EMBL" id="GLI67899.1"/>
    </source>
</evidence>
<dbReference type="PROSITE" id="PS50088">
    <property type="entry name" value="ANK_REPEAT"/>
    <property type="match status" value="2"/>
</dbReference>
<keyword evidence="8" id="KW-1185">Reference proteome</keyword>
<dbReference type="InterPro" id="IPR013083">
    <property type="entry name" value="Znf_RING/FYVE/PHD"/>
</dbReference>
<dbReference type="InterPro" id="IPR002110">
    <property type="entry name" value="Ankyrin_rpt"/>
</dbReference>
<dbReference type="CDD" id="cd16449">
    <property type="entry name" value="RING-HC"/>
    <property type="match status" value="1"/>
</dbReference>
<evidence type="ECO:0000256" key="2">
    <source>
        <dbReference type="ARBA" id="ARBA00023043"/>
    </source>
</evidence>
<dbReference type="SUPFAM" id="SSF57850">
    <property type="entry name" value="RING/U-box"/>
    <property type="match status" value="1"/>
</dbReference>
<name>A0ABQ5SE14_9CHLO</name>
<evidence type="ECO:0000256" key="3">
    <source>
        <dbReference type="PROSITE-ProRule" id="PRU00023"/>
    </source>
</evidence>
<reference evidence="7 8" key="1">
    <citation type="journal article" date="2023" name="IScience">
        <title>Expanded male sex-determining region conserved during the evolution of homothallism in the green alga Volvox.</title>
        <authorList>
            <person name="Yamamoto K."/>
            <person name="Matsuzaki R."/>
            <person name="Mahakham W."/>
            <person name="Heman W."/>
            <person name="Sekimoto H."/>
            <person name="Kawachi M."/>
            <person name="Minakuchi Y."/>
            <person name="Toyoda A."/>
            <person name="Nozaki H."/>
        </authorList>
    </citation>
    <scope>NUCLEOTIDE SEQUENCE [LARGE SCALE GENOMIC DNA]</scope>
    <source>
        <strain evidence="7 8">NIES-4468</strain>
    </source>
</reference>
<feature type="domain" description="RING-type" evidence="6">
    <location>
        <begin position="970"/>
        <end position="1012"/>
    </location>
</feature>
<keyword evidence="1" id="KW-0677">Repeat</keyword>
<dbReference type="Gene3D" id="1.25.40.20">
    <property type="entry name" value="Ankyrin repeat-containing domain"/>
    <property type="match status" value="2"/>
</dbReference>
<evidence type="ECO:0000256" key="1">
    <source>
        <dbReference type="ARBA" id="ARBA00022737"/>
    </source>
</evidence>
<dbReference type="SUPFAM" id="SSF48403">
    <property type="entry name" value="Ankyrin repeat"/>
    <property type="match status" value="1"/>
</dbReference>
<gene>
    <name evidence="7" type="ORF">VaNZ11_012223</name>
</gene>
<protein>
    <recommendedName>
        <fullName evidence="6">RING-type domain-containing protein</fullName>
    </recommendedName>
</protein>
<dbReference type="PROSITE" id="PS50297">
    <property type="entry name" value="ANK_REP_REGION"/>
    <property type="match status" value="2"/>
</dbReference>
<dbReference type="EMBL" id="BSDZ01000079">
    <property type="protein sequence ID" value="GLI67899.1"/>
    <property type="molecule type" value="Genomic_DNA"/>
</dbReference>
<dbReference type="Pfam" id="PF13920">
    <property type="entry name" value="zf-C3HC4_3"/>
    <property type="match status" value="1"/>
</dbReference>
<dbReference type="Pfam" id="PF00023">
    <property type="entry name" value="Ank"/>
    <property type="match status" value="1"/>
</dbReference>
<keyword evidence="4" id="KW-0479">Metal-binding</keyword>
<dbReference type="Pfam" id="PF12796">
    <property type="entry name" value="Ank_2"/>
    <property type="match status" value="1"/>
</dbReference>
<dbReference type="PROSITE" id="PS50089">
    <property type="entry name" value="ZF_RING_2"/>
    <property type="match status" value="1"/>
</dbReference>